<evidence type="ECO:0000256" key="1">
    <source>
        <dbReference type="SAM" id="SignalP"/>
    </source>
</evidence>
<sequence length="241" mass="27511">MLRSILLILIFIFTIVDGKNQSNEILRKTASRYTGTPIIFDRSNRAQQLHLQKVFRDLKIHQNAKVADVGAGGGWLTVRLAKFIGPKGKVYAEDILPQYISYIDEEIKRHKLNNVEIILGSTTDPKLPENTLDAVIILNAYHEFEKPITMLTKIRQSMKIGARLGILDRDTDRMRINARKAYDKTGYILHRINETLIDNYLTSSHYLALNIVIREATLVGFTFLFSHELGGNYYIAVFSNS</sequence>
<dbReference type="EMBL" id="CAJOBD010003960">
    <property type="protein sequence ID" value="CAF3974176.1"/>
    <property type="molecule type" value="Genomic_DNA"/>
</dbReference>
<feature type="chain" id="PRO_5036410569" description="Methyltransferase domain-containing protein" evidence="1">
    <location>
        <begin position="19"/>
        <end position="241"/>
    </location>
</feature>
<name>A0A814NZA2_9BILA</name>
<evidence type="ECO:0000313" key="5">
    <source>
        <dbReference type="Proteomes" id="UP000663864"/>
    </source>
</evidence>
<dbReference type="InterPro" id="IPR029063">
    <property type="entry name" value="SAM-dependent_MTases_sf"/>
</dbReference>
<gene>
    <name evidence="4" type="ORF">JBS370_LOCUS24805</name>
    <name evidence="3" type="ORF">ZHD862_LOCUS17554</name>
</gene>
<comment type="caution">
    <text evidence="3">The sequence shown here is derived from an EMBL/GenBank/DDBJ whole genome shotgun (WGS) entry which is preliminary data.</text>
</comment>
<dbReference type="Proteomes" id="UP000663836">
    <property type="component" value="Unassembled WGS sequence"/>
</dbReference>
<proteinExistence type="predicted"/>
<accession>A0A814NZA2</accession>
<keyword evidence="1" id="KW-0732">Signal</keyword>
<reference evidence="3" key="1">
    <citation type="submission" date="2021-02" db="EMBL/GenBank/DDBJ databases">
        <authorList>
            <person name="Nowell W R."/>
        </authorList>
    </citation>
    <scope>NUCLEOTIDE SEQUENCE</scope>
</reference>
<organism evidence="3 5">
    <name type="scientific">Rotaria sordida</name>
    <dbReference type="NCBI Taxonomy" id="392033"/>
    <lineage>
        <taxon>Eukaryota</taxon>
        <taxon>Metazoa</taxon>
        <taxon>Spiralia</taxon>
        <taxon>Gnathifera</taxon>
        <taxon>Rotifera</taxon>
        <taxon>Eurotatoria</taxon>
        <taxon>Bdelloidea</taxon>
        <taxon>Philodinida</taxon>
        <taxon>Philodinidae</taxon>
        <taxon>Rotaria</taxon>
    </lineage>
</organism>
<dbReference type="Gene3D" id="3.40.50.150">
    <property type="entry name" value="Vaccinia Virus protein VP39"/>
    <property type="match status" value="1"/>
</dbReference>
<evidence type="ECO:0000313" key="4">
    <source>
        <dbReference type="EMBL" id="CAF3974176.1"/>
    </source>
</evidence>
<evidence type="ECO:0000313" key="3">
    <source>
        <dbReference type="EMBL" id="CAF1100175.1"/>
    </source>
</evidence>
<dbReference type="SUPFAM" id="SSF53335">
    <property type="entry name" value="S-adenosyl-L-methionine-dependent methyltransferases"/>
    <property type="match status" value="1"/>
</dbReference>
<protein>
    <recommendedName>
        <fullName evidence="2">Methyltransferase domain-containing protein</fullName>
    </recommendedName>
</protein>
<dbReference type="AlphaFoldDB" id="A0A814NZA2"/>
<dbReference type="Pfam" id="PF13847">
    <property type="entry name" value="Methyltransf_31"/>
    <property type="match status" value="1"/>
</dbReference>
<dbReference type="Proteomes" id="UP000663864">
    <property type="component" value="Unassembled WGS sequence"/>
</dbReference>
<dbReference type="InterPro" id="IPR025714">
    <property type="entry name" value="Methyltranfer_dom"/>
</dbReference>
<dbReference type="CDD" id="cd02440">
    <property type="entry name" value="AdoMet_MTases"/>
    <property type="match status" value="1"/>
</dbReference>
<dbReference type="EMBL" id="CAJNOT010000875">
    <property type="protein sequence ID" value="CAF1100175.1"/>
    <property type="molecule type" value="Genomic_DNA"/>
</dbReference>
<feature type="signal peptide" evidence="1">
    <location>
        <begin position="1"/>
        <end position="18"/>
    </location>
</feature>
<feature type="domain" description="Methyltransferase" evidence="2">
    <location>
        <begin position="61"/>
        <end position="170"/>
    </location>
</feature>
<evidence type="ECO:0000259" key="2">
    <source>
        <dbReference type="Pfam" id="PF13847"/>
    </source>
</evidence>